<keyword evidence="1" id="KW-0175">Coiled coil</keyword>
<dbReference type="PANTHER" id="PTHR37162">
    <property type="entry name" value="HAT FAMILY DIMERISATION DOMAINCONTAINING PROTEIN-RELATED"/>
    <property type="match status" value="1"/>
</dbReference>
<keyword evidence="3" id="KW-1185">Reference proteome</keyword>
<evidence type="ECO:0000256" key="1">
    <source>
        <dbReference type="SAM" id="Coils"/>
    </source>
</evidence>
<dbReference type="PANTHER" id="PTHR37162:SF11">
    <property type="match status" value="1"/>
</dbReference>
<dbReference type="AlphaFoldDB" id="A0A4U5USH6"/>
<accession>A0A4U5USH6</accession>
<dbReference type="EMBL" id="CM014088">
    <property type="protein sequence ID" value="TKS78086.1"/>
    <property type="molecule type" value="Genomic_DNA"/>
</dbReference>
<proteinExistence type="predicted"/>
<protein>
    <submittedName>
        <fullName evidence="2">Uncharacterized protein</fullName>
    </submittedName>
</protein>
<sequence>MIFNSIAREITPFLTLYQTDKPMLPFLSEDMLQLMKGLMGRFCNDKSLKDVTSVMKLLHIPFEDKSLHKDTNKTNLGFSAEACLNQLRSDKKVSEREALELKKECKTFLITTLSKLQSKAPVNHQLVRSMQCLDPRRMASSKEACLVQMKRMLHHLVEANHIEESICDDVLREFANFCDFAALQATFRESDPKTDRVDTLLYETMGTSKSFANVWHVVKMLLVLSHGQASVERGFSINKELVVENQKEASLIAQRLIVGHVRSVGGVTNVAITKELLLSVAGARQRYHSFLDDQKRASVKEMGAQKRKALGDELDELKKKRNRVKEDIGTLEKSANDFADKAESTGNLTFIAKSNSLRRTAKDKRASLEEIEKQIDQKVAEMKDK</sequence>
<dbReference type="Proteomes" id="UP000298787">
    <property type="component" value="Chromosome 11"/>
</dbReference>
<feature type="coiled-coil region" evidence="1">
    <location>
        <begin position="307"/>
        <end position="385"/>
    </location>
</feature>
<evidence type="ECO:0000313" key="3">
    <source>
        <dbReference type="Proteomes" id="UP000298787"/>
    </source>
</evidence>
<reference evidence="2 3" key="1">
    <citation type="submission" date="2019-01" db="EMBL/GenBank/DDBJ databases">
        <title>Genome Assembly of Collichthys lucidus.</title>
        <authorList>
            <person name="Cai M."/>
            <person name="Xiao S."/>
        </authorList>
    </citation>
    <scope>NUCLEOTIDE SEQUENCE [LARGE SCALE GENOMIC DNA]</scope>
    <source>
        <strain evidence="2">JT15FE1705JMU</strain>
        <tissue evidence="2">Muscle</tissue>
    </source>
</reference>
<gene>
    <name evidence="2" type="ORF">D9C73_013088</name>
</gene>
<name>A0A4U5USH6_COLLU</name>
<evidence type="ECO:0000313" key="2">
    <source>
        <dbReference type="EMBL" id="TKS78086.1"/>
    </source>
</evidence>
<organism evidence="2 3">
    <name type="scientific">Collichthys lucidus</name>
    <name type="common">Big head croaker</name>
    <name type="synonym">Sciaena lucida</name>
    <dbReference type="NCBI Taxonomy" id="240159"/>
    <lineage>
        <taxon>Eukaryota</taxon>
        <taxon>Metazoa</taxon>
        <taxon>Chordata</taxon>
        <taxon>Craniata</taxon>
        <taxon>Vertebrata</taxon>
        <taxon>Euteleostomi</taxon>
        <taxon>Actinopterygii</taxon>
        <taxon>Neopterygii</taxon>
        <taxon>Teleostei</taxon>
        <taxon>Neoteleostei</taxon>
        <taxon>Acanthomorphata</taxon>
        <taxon>Eupercaria</taxon>
        <taxon>Sciaenidae</taxon>
        <taxon>Collichthys</taxon>
    </lineage>
</organism>